<keyword evidence="2" id="KW-1185">Reference proteome</keyword>
<dbReference type="Proteomes" id="UP000183832">
    <property type="component" value="Unassembled WGS sequence"/>
</dbReference>
<dbReference type="AlphaFoldDB" id="A0A1J1IF47"/>
<gene>
    <name evidence="1" type="ORF">CLUMA_CG011008</name>
</gene>
<proteinExistence type="predicted"/>
<name>A0A1J1IF47_9DIPT</name>
<evidence type="ECO:0000313" key="2">
    <source>
        <dbReference type="Proteomes" id="UP000183832"/>
    </source>
</evidence>
<sequence>MTPNGVTIILPFNEIGCLLKATQRIRKVSHKPLPSLRAICNLNYCAIEFHHSPLILCVHVLAHVSNRRHLSTARITEQT</sequence>
<protein>
    <submittedName>
        <fullName evidence="1">CLUMA_CG011008, isoform A</fullName>
    </submittedName>
</protein>
<accession>A0A1J1IF47</accession>
<organism evidence="1 2">
    <name type="scientific">Clunio marinus</name>
    <dbReference type="NCBI Taxonomy" id="568069"/>
    <lineage>
        <taxon>Eukaryota</taxon>
        <taxon>Metazoa</taxon>
        <taxon>Ecdysozoa</taxon>
        <taxon>Arthropoda</taxon>
        <taxon>Hexapoda</taxon>
        <taxon>Insecta</taxon>
        <taxon>Pterygota</taxon>
        <taxon>Neoptera</taxon>
        <taxon>Endopterygota</taxon>
        <taxon>Diptera</taxon>
        <taxon>Nematocera</taxon>
        <taxon>Chironomoidea</taxon>
        <taxon>Chironomidae</taxon>
        <taxon>Clunio</taxon>
    </lineage>
</organism>
<dbReference type="EMBL" id="CVRI01000047">
    <property type="protein sequence ID" value="CRK97622.1"/>
    <property type="molecule type" value="Genomic_DNA"/>
</dbReference>
<reference evidence="1 2" key="1">
    <citation type="submission" date="2015-04" db="EMBL/GenBank/DDBJ databases">
        <authorList>
            <person name="Syromyatnikov M.Y."/>
            <person name="Popov V.N."/>
        </authorList>
    </citation>
    <scope>NUCLEOTIDE SEQUENCE [LARGE SCALE GENOMIC DNA]</scope>
</reference>
<evidence type="ECO:0000313" key="1">
    <source>
        <dbReference type="EMBL" id="CRK97622.1"/>
    </source>
</evidence>